<gene>
    <name evidence="2" type="ORF">BBP00_00009621</name>
</gene>
<keyword evidence="1" id="KW-0472">Membrane</keyword>
<name>A0A3F2RC64_9STRA</name>
<sequence>EVPQSMRSTSIALAFFANSMGSTLLSVTVLLFGKFIPSNLNDGHIEYLFFTLGGIMIANIFVFVMVMNRMQLGMIPKVKKNADKSVLEAEPGTV</sequence>
<comment type="caution">
    <text evidence="2">The sequence shown here is derived from an EMBL/GenBank/DDBJ whole genome shotgun (WGS) entry which is preliminary data.</text>
</comment>
<reference evidence="2 3" key="1">
    <citation type="submission" date="2018-07" db="EMBL/GenBank/DDBJ databases">
        <title>Genome sequencing of oomycete isolates from Chile give support for New Zealand origin for Phytophthora kernoviae and make available the first Nothophytophthora sp. genome.</title>
        <authorList>
            <person name="Studholme D.J."/>
            <person name="Sanfuentes E."/>
            <person name="Panda P."/>
            <person name="Hill R."/>
            <person name="Sambles C."/>
            <person name="Grant M."/>
            <person name="Williams N.M."/>
            <person name="Mcdougal R.L."/>
        </authorList>
    </citation>
    <scope>NUCLEOTIDE SEQUENCE [LARGE SCALE GENOMIC DNA]</scope>
    <source>
        <strain evidence="2">Chile6</strain>
    </source>
</reference>
<keyword evidence="1" id="KW-0812">Transmembrane</keyword>
<proteinExistence type="predicted"/>
<dbReference type="EMBL" id="MBDO02000758">
    <property type="protein sequence ID" value="RLN52410.1"/>
    <property type="molecule type" value="Genomic_DNA"/>
</dbReference>
<dbReference type="OrthoDB" id="8904098at2759"/>
<evidence type="ECO:0008006" key="4">
    <source>
        <dbReference type="Google" id="ProtNLM"/>
    </source>
</evidence>
<dbReference type="Proteomes" id="UP000277300">
    <property type="component" value="Unassembled WGS sequence"/>
</dbReference>
<protein>
    <recommendedName>
        <fullName evidence="4">Major facilitator superfamily (MFS) profile domain-containing protein</fullName>
    </recommendedName>
</protein>
<organism evidence="2 3">
    <name type="scientific">Phytophthora kernoviae</name>
    <dbReference type="NCBI Taxonomy" id="325452"/>
    <lineage>
        <taxon>Eukaryota</taxon>
        <taxon>Sar</taxon>
        <taxon>Stramenopiles</taxon>
        <taxon>Oomycota</taxon>
        <taxon>Peronosporomycetes</taxon>
        <taxon>Peronosporales</taxon>
        <taxon>Peronosporaceae</taxon>
        <taxon>Phytophthora</taxon>
    </lineage>
</organism>
<keyword evidence="1" id="KW-1133">Transmembrane helix</keyword>
<accession>A0A3F2RC64</accession>
<feature type="non-terminal residue" evidence="2">
    <location>
        <position position="1"/>
    </location>
</feature>
<evidence type="ECO:0000313" key="2">
    <source>
        <dbReference type="EMBL" id="RLN52410.1"/>
    </source>
</evidence>
<dbReference type="InterPro" id="IPR036259">
    <property type="entry name" value="MFS_trans_sf"/>
</dbReference>
<dbReference type="AlphaFoldDB" id="A0A3F2RC64"/>
<evidence type="ECO:0000256" key="1">
    <source>
        <dbReference type="SAM" id="Phobius"/>
    </source>
</evidence>
<evidence type="ECO:0000313" key="3">
    <source>
        <dbReference type="Proteomes" id="UP000277300"/>
    </source>
</evidence>
<feature type="transmembrane region" description="Helical" evidence="1">
    <location>
        <begin position="47"/>
        <end position="67"/>
    </location>
</feature>
<dbReference type="Gene3D" id="1.20.1250.20">
    <property type="entry name" value="MFS general substrate transporter like domains"/>
    <property type="match status" value="1"/>
</dbReference>
<feature type="transmembrane region" description="Helical" evidence="1">
    <location>
        <begin position="12"/>
        <end position="35"/>
    </location>
</feature>